<dbReference type="EMBL" id="SRLO01001566">
    <property type="protein sequence ID" value="TNN36828.1"/>
    <property type="molecule type" value="Genomic_DNA"/>
</dbReference>
<sequence>MAFPAYKLIISGDRYERVVYLRDTGSGERQVKGLSSPGYVLRHQEVLFPQYDIAAAAGRLH</sequence>
<gene>
    <name evidence="1" type="ORF">EYF80_053006</name>
</gene>
<name>A0A4Z2F6T1_9TELE</name>
<keyword evidence="2" id="KW-1185">Reference proteome</keyword>
<comment type="caution">
    <text evidence="1">The sequence shown here is derived from an EMBL/GenBank/DDBJ whole genome shotgun (WGS) entry which is preliminary data.</text>
</comment>
<reference evidence="1 2" key="1">
    <citation type="submission" date="2019-03" db="EMBL/GenBank/DDBJ databases">
        <title>First draft genome of Liparis tanakae, snailfish: a comprehensive survey of snailfish specific genes.</title>
        <authorList>
            <person name="Kim W."/>
            <person name="Song I."/>
            <person name="Jeong J.-H."/>
            <person name="Kim D."/>
            <person name="Kim S."/>
            <person name="Ryu S."/>
            <person name="Song J.Y."/>
            <person name="Lee S.K."/>
        </authorList>
    </citation>
    <scope>NUCLEOTIDE SEQUENCE [LARGE SCALE GENOMIC DNA]</scope>
    <source>
        <tissue evidence="1">Muscle</tissue>
    </source>
</reference>
<accession>A0A4Z2F6T1</accession>
<dbReference type="Proteomes" id="UP000314294">
    <property type="component" value="Unassembled WGS sequence"/>
</dbReference>
<evidence type="ECO:0000313" key="2">
    <source>
        <dbReference type="Proteomes" id="UP000314294"/>
    </source>
</evidence>
<organism evidence="1 2">
    <name type="scientific">Liparis tanakae</name>
    <name type="common">Tanaka's snailfish</name>
    <dbReference type="NCBI Taxonomy" id="230148"/>
    <lineage>
        <taxon>Eukaryota</taxon>
        <taxon>Metazoa</taxon>
        <taxon>Chordata</taxon>
        <taxon>Craniata</taxon>
        <taxon>Vertebrata</taxon>
        <taxon>Euteleostomi</taxon>
        <taxon>Actinopterygii</taxon>
        <taxon>Neopterygii</taxon>
        <taxon>Teleostei</taxon>
        <taxon>Neoteleostei</taxon>
        <taxon>Acanthomorphata</taxon>
        <taxon>Eupercaria</taxon>
        <taxon>Perciformes</taxon>
        <taxon>Cottioidei</taxon>
        <taxon>Cottales</taxon>
        <taxon>Liparidae</taxon>
        <taxon>Liparis</taxon>
    </lineage>
</organism>
<dbReference type="AlphaFoldDB" id="A0A4Z2F6T1"/>
<evidence type="ECO:0000313" key="1">
    <source>
        <dbReference type="EMBL" id="TNN36828.1"/>
    </source>
</evidence>
<proteinExistence type="predicted"/>
<protein>
    <submittedName>
        <fullName evidence="1">Uncharacterized protein</fullName>
    </submittedName>
</protein>